<reference evidence="3" key="2">
    <citation type="submission" date="2022-03" db="EMBL/GenBank/DDBJ databases">
        <authorList>
            <person name="Ryngajllo M."/>
            <person name="Jacek P."/>
            <person name="Kubiak K."/>
        </authorList>
    </citation>
    <scope>NUCLEOTIDE SEQUENCE</scope>
    <source>
        <strain evidence="3">SI1</strain>
    </source>
</reference>
<dbReference type="InterPro" id="IPR038696">
    <property type="entry name" value="IalB_sf"/>
</dbReference>
<keyword evidence="2" id="KW-0732">Signal</keyword>
<evidence type="ECO:0000256" key="2">
    <source>
        <dbReference type="SAM" id="SignalP"/>
    </source>
</evidence>
<sequence>MKKTTSLVVVLATGLLGWGGAHADRARSGSAKGAGASSVAATSSASPTAVGAKPAPTAPAMETLSQTSGPWLARCMYPHGGTNGPALCTIQQRLVVQNARKQPIVMGAVTFTRERVMGAPTLGPYTLMVELPQGLALGKPATIAVDGGVAIPLSWMTCMGTECIANHPVLSDAMLAEFAHGKTAHLRFTGLRGRDITLDVTLKDLDTAMTALAGWAARKSTM</sequence>
<dbReference type="EMBL" id="JAIBCX010000082">
    <property type="protein sequence ID" value="MCJ8355381.1"/>
    <property type="molecule type" value="Genomic_DNA"/>
</dbReference>
<feature type="compositionally biased region" description="Low complexity" evidence="1">
    <location>
        <begin position="39"/>
        <end position="52"/>
    </location>
</feature>
<evidence type="ECO:0000313" key="4">
    <source>
        <dbReference type="Proteomes" id="UP001202887"/>
    </source>
</evidence>
<feature type="chain" id="PRO_5043453540" evidence="2">
    <location>
        <begin position="24"/>
        <end position="222"/>
    </location>
</feature>
<protein>
    <submittedName>
        <fullName evidence="3">Invasion associated locus B family protein</fullName>
    </submittedName>
</protein>
<evidence type="ECO:0000313" key="3">
    <source>
        <dbReference type="EMBL" id="MCJ8355381.1"/>
    </source>
</evidence>
<evidence type="ECO:0000256" key="1">
    <source>
        <dbReference type="SAM" id="MobiDB-lite"/>
    </source>
</evidence>
<gene>
    <name evidence="3" type="ORF">K1W68_15530</name>
</gene>
<reference evidence="3" key="1">
    <citation type="journal article" date="2021" name="Polymers (Basel)">
        <title>Highly Stretchable Bacterial Cellulose Produced by Komagataeibacter hansenii SI1.</title>
        <authorList>
            <person name="Cielecka I."/>
            <person name="Ryngajllo M."/>
            <person name="Maniukiewicz W."/>
            <person name="Bielecki S."/>
        </authorList>
    </citation>
    <scope>NUCLEOTIDE SEQUENCE</scope>
    <source>
        <strain evidence="3">SI1</strain>
    </source>
</reference>
<comment type="caution">
    <text evidence="3">The sequence shown here is derived from an EMBL/GenBank/DDBJ whole genome shotgun (WGS) entry which is preliminary data.</text>
</comment>
<dbReference type="RefSeq" id="WP_247067919.1">
    <property type="nucleotide sequence ID" value="NZ_CALLXP010000034.1"/>
</dbReference>
<dbReference type="Proteomes" id="UP001202887">
    <property type="component" value="Unassembled WGS sequence"/>
</dbReference>
<feature type="signal peptide" evidence="2">
    <location>
        <begin position="1"/>
        <end position="23"/>
    </location>
</feature>
<proteinExistence type="predicted"/>
<feature type="region of interest" description="Disordered" evidence="1">
    <location>
        <begin position="39"/>
        <end position="64"/>
    </location>
</feature>
<dbReference type="InterPro" id="IPR010642">
    <property type="entry name" value="Invasion_prot_B"/>
</dbReference>
<dbReference type="AlphaFoldDB" id="A0AAW5EU84"/>
<organism evidence="3 4">
    <name type="scientific">Novacetimonas hansenii</name>
    <name type="common">Komagataeibacter hansenii</name>
    <dbReference type="NCBI Taxonomy" id="436"/>
    <lineage>
        <taxon>Bacteria</taxon>
        <taxon>Pseudomonadati</taxon>
        <taxon>Pseudomonadota</taxon>
        <taxon>Alphaproteobacteria</taxon>
        <taxon>Acetobacterales</taxon>
        <taxon>Acetobacteraceae</taxon>
        <taxon>Novacetimonas</taxon>
    </lineage>
</organism>
<accession>A0AAW5EU84</accession>
<dbReference type="Pfam" id="PF06776">
    <property type="entry name" value="IalB"/>
    <property type="match status" value="1"/>
</dbReference>
<dbReference type="Gene3D" id="2.60.40.1880">
    <property type="entry name" value="Invasion associated locus B (IalB) protein"/>
    <property type="match status" value="1"/>
</dbReference>
<name>A0AAW5EU84_NOVHA</name>